<evidence type="ECO:0000313" key="4">
    <source>
        <dbReference type="Proteomes" id="UP001597036"/>
    </source>
</evidence>
<organism evidence="3 4">
    <name type="scientific">Alloscardovia venturai</name>
    <dbReference type="NCBI Taxonomy" id="1769421"/>
    <lineage>
        <taxon>Bacteria</taxon>
        <taxon>Bacillati</taxon>
        <taxon>Actinomycetota</taxon>
        <taxon>Actinomycetes</taxon>
        <taxon>Bifidobacteriales</taxon>
        <taxon>Bifidobacteriaceae</taxon>
        <taxon>Alloscardovia</taxon>
    </lineage>
</organism>
<protein>
    <submittedName>
        <fullName evidence="3">ATP-binding protein</fullName>
    </submittedName>
</protein>
<keyword evidence="3" id="KW-0067">ATP-binding</keyword>
<dbReference type="Proteomes" id="UP001597036">
    <property type="component" value="Unassembled WGS sequence"/>
</dbReference>
<dbReference type="PANTHER" id="PTHR33295:SF20">
    <property type="entry name" value="ATPASE"/>
    <property type="match status" value="1"/>
</dbReference>
<comment type="caution">
    <text evidence="3">The sequence shown here is derived from an EMBL/GenBank/DDBJ whole genome shotgun (WGS) entry which is preliminary data.</text>
</comment>
<dbReference type="RefSeq" id="WP_377939009.1">
    <property type="nucleotide sequence ID" value="NZ_JBHTHQ010000021.1"/>
</dbReference>
<evidence type="ECO:0000259" key="1">
    <source>
        <dbReference type="Pfam" id="PF13173"/>
    </source>
</evidence>
<keyword evidence="4" id="KW-1185">Reference proteome</keyword>
<dbReference type="InterPro" id="IPR041682">
    <property type="entry name" value="AAA_14"/>
</dbReference>
<reference evidence="4" key="1">
    <citation type="journal article" date="2019" name="Int. J. Syst. Evol. Microbiol.">
        <title>The Global Catalogue of Microorganisms (GCM) 10K type strain sequencing project: providing services to taxonomists for standard genome sequencing and annotation.</title>
        <authorList>
            <consortium name="The Broad Institute Genomics Platform"/>
            <consortium name="The Broad Institute Genome Sequencing Center for Infectious Disease"/>
            <person name="Wu L."/>
            <person name="Ma J."/>
        </authorList>
    </citation>
    <scope>NUCLEOTIDE SEQUENCE [LARGE SCALE GENOMIC DNA]</scope>
    <source>
        <strain evidence="4">CCM 8604</strain>
    </source>
</reference>
<dbReference type="PANTHER" id="PTHR33295">
    <property type="entry name" value="ATPASE"/>
    <property type="match status" value="1"/>
</dbReference>
<dbReference type="SUPFAM" id="SSF52540">
    <property type="entry name" value="P-loop containing nucleoside triphosphate hydrolases"/>
    <property type="match status" value="1"/>
</dbReference>
<dbReference type="EMBL" id="JBHTHQ010000021">
    <property type="protein sequence ID" value="MFD0705318.1"/>
    <property type="molecule type" value="Genomic_DNA"/>
</dbReference>
<gene>
    <name evidence="3" type="ORF">ACFQY8_06120</name>
</gene>
<dbReference type="GO" id="GO:0005524">
    <property type="term" value="F:ATP binding"/>
    <property type="evidence" value="ECO:0007669"/>
    <property type="project" value="UniProtKB-KW"/>
</dbReference>
<feature type="domain" description="DUF4143" evidence="2">
    <location>
        <begin position="195"/>
        <end position="341"/>
    </location>
</feature>
<feature type="domain" description="AAA" evidence="1">
    <location>
        <begin position="12"/>
        <end position="143"/>
    </location>
</feature>
<dbReference type="InterPro" id="IPR025420">
    <property type="entry name" value="DUF4143"/>
</dbReference>
<sequence>MSRIRPFINNELIKVLTGFRRSGKSVMLDLIKQELIAQGVRRDQFISYNFEQMKYAHLLDAQVLYDDLQERISHIDGEAYLFFDEIQEVEQWERCINSCRVDFDCDIYVTGSNAHLLSSELATYLAGRYVEFDIYPFSFAEFLDALAQSGNPMSETEAFRKYVMLGGMPFLSRMVDDEDSSLQYLNDIYSSVVLKDIIARNNIRDVDLLERIIMYVLANVGHTFSGNTIAKYFKSEGRSVSRETVLNYVNACCDAFLLYKVKREDLVGKKILSVNEKYYVVDHALREAVYGYNERDIDQTLENIVYMELLRRGYTVTIGKAGQQEIDFVAAKNKQKIYVQVTYLLASEETAQREFGAFQPIADNFPRYVVSMDEFDMSRNGIKHKNIRDFLLMKSYE</sequence>
<proteinExistence type="predicted"/>
<keyword evidence="3" id="KW-0547">Nucleotide-binding</keyword>
<name>A0ABW2Y6E0_9BIFI</name>
<dbReference type="Pfam" id="PF13635">
    <property type="entry name" value="DUF4143"/>
    <property type="match status" value="1"/>
</dbReference>
<dbReference type="InterPro" id="IPR027417">
    <property type="entry name" value="P-loop_NTPase"/>
</dbReference>
<dbReference type="Pfam" id="PF13173">
    <property type="entry name" value="AAA_14"/>
    <property type="match status" value="1"/>
</dbReference>
<evidence type="ECO:0000313" key="3">
    <source>
        <dbReference type="EMBL" id="MFD0705318.1"/>
    </source>
</evidence>
<evidence type="ECO:0000259" key="2">
    <source>
        <dbReference type="Pfam" id="PF13635"/>
    </source>
</evidence>
<accession>A0ABW2Y6E0</accession>